<dbReference type="EMBL" id="KI281556">
    <property type="protein sequence ID" value="ESA15877.1"/>
    <property type="molecule type" value="Genomic_DNA"/>
</dbReference>
<proteinExistence type="predicted"/>
<protein>
    <submittedName>
        <fullName evidence="1">Uncharacterized protein</fullName>
    </submittedName>
</protein>
<dbReference type="AlphaFoldDB" id="U9U858"/>
<organism evidence="1">
    <name type="scientific">Rhizophagus irregularis (strain DAOM 181602 / DAOM 197198 / MUCL 43194)</name>
    <name type="common">Arbuscular mycorrhizal fungus</name>
    <name type="synonym">Glomus intraradices</name>
    <dbReference type="NCBI Taxonomy" id="747089"/>
    <lineage>
        <taxon>Eukaryota</taxon>
        <taxon>Fungi</taxon>
        <taxon>Fungi incertae sedis</taxon>
        <taxon>Mucoromycota</taxon>
        <taxon>Glomeromycotina</taxon>
        <taxon>Glomeromycetes</taxon>
        <taxon>Glomerales</taxon>
        <taxon>Glomeraceae</taxon>
        <taxon>Rhizophagus</taxon>
    </lineage>
</organism>
<accession>U9U858</accession>
<reference evidence="1" key="1">
    <citation type="submission" date="2013-07" db="EMBL/GenBank/DDBJ databases">
        <title>The genome of an arbuscular mycorrhizal fungus provides insights into the evolution of the oldest plant symbiosis.</title>
        <authorList>
            <consortium name="DOE Joint Genome Institute"/>
            <person name="Tisserant E."/>
            <person name="Malbreil M."/>
            <person name="Kuo A."/>
            <person name="Kohler A."/>
            <person name="Symeonidi A."/>
            <person name="Balestrini R."/>
            <person name="Charron P."/>
            <person name="Duensing N."/>
            <person name="Frei-dit-Frey N."/>
            <person name="Gianinazzi-Pearson V."/>
            <person name="Gilbert B."/>
            <person name="Handa Y."/>
            <person name="Hijri M."/>
            <person name="Kaul R."/>
            <person name="Kawaguchi M."/>
            <person name="Krajinski F."/>
            <person name="Lammers P."/>
            <person name="Lapierre D."/>
            <person name="Masclaux F.G."/>
            <person name="Murat C."/>
            <person name="Morin E."/>
            <person name="Ndikumana S."/>
            <person name="Pagni M."/>
            <person name="Petitpierre D."/>
            <person name="Requena N."/>
            <person name="Rosikiewicz P."/>
            <person name="Riley R."/>
            <person name="Saito K."/>
            <person name="San Clemente H."/>
            <person name="Shapiro H."/>
            <person name="van Tuinen D."/>
            <person name="Becard G."/>
            <person name="Bonfante P."/>
            <person name="Paszkowski U."/>
            <person name="Shachar-Hill Y."/>
            <person name="Young J.P."/>
            <person name="Sanders I.R."/>
            <person name="Henrissat B."/>
            <person name="Rensing S.A."/>
            <person name="Grigoriev I.V."/>
            <person name="Corradi N."/>
            <person name="Roux C."/>
            <person name="Martin F."/>
        </authorList>
    </citation>
    <scope>NUCLEOTIDE SEQUENCE</scope>
    <source>
        <strain evidence="1">DAOM 197198</strain>
    </source>
</reference>
<gene>
    <name evidence="1" type="ORF">GLOINDRAFT_23416</name>
</gene>
<name>U9U858_RHIID</name>
<sequence length="52" mass="5900">MLANVRFISPEHQSSGLPFRKLPSKKMLFLLILLTNIVNVCLLSSECQSPER</sequence>
<dbReference type="HOGENOM" id="CLU_3088398_0_0_1"/>
<evidence type="ECO:0000313" key="1">
    <source>
        <dbReference type="EMBL" id="ESA15877.1"/>
    </source>
</evidence>